<gene>
    <name evidence="1" type="ORF">C5L14_14580</name>
</gene>
<organism evidence="1 2">
    <name type="scientific">Labrys okinawensis</name>
    <dbReference type="NCBI Taxonomy" id="346911"/>
    <lineage>
        <taxon>Bacteria</taxon>
        <taxon>Pseudomonadati</taxon>
        <taxon>Pseudomonadota</taxon>
        <taxon>Alphaproteobacteria</taxon>
        <taxon>Hyphomicrobiales</taxon>
        <taxon>Xanthobacteraceae</taxon>
        <taxon>Labrys</taxon>
    </lineage>
</organism>
<proteinExistence type="predicted"/>
<evidence type="ECO:0000313" key="2">
    <source>
        <dbReference type="Proteomes" id="UP000237682"/>
    </source>
</evidence>
<protein>
    <submittedName>
        <fullName evidence="1">Uncharacterized protein</fullName>
    </submittedName>
</protein>
<dbReference type="AlphaFoldDB" id="A0A2S9QB38"/>
<dbReference type="EMBL" id="PUEJ01000005">
    <property type="protein sequence ID" value="PRH86558.1"/>
    <property type="molecule type" value="Genomic_DNA"/>
</dbReference>
<accession>A0A2S9QB38</accession>
<evidence type="ECO:0000313" key="1">
    <source>
        <dbReference type="EMBL" id="PRH86558.1"/>
    </source>
</evidence>
<dbReference type="Proteomes" id="UP000237682">
    <property type="component" value="Unassembled WGS sequence"/>
</dbReference>
<reference evidence="1 2" key="1">
    <citation type="submission" date="2018-02" db="EMBL/GenBank/DDBJ databases">
        <title>Whole genome sequencing of endophytic bacterium.</title>
        <authorList>
            <person name="Eedara R."/>
            <person name="Podile A.R."/>
        </authorList>
    </citation>
    <scope>NUCLEOTIDE SEQUENCE [LARGE SCALE GENOMIC DNA]</scope>
    <source>
        <strain evidence="1 2">RP1T</strain>
    </source>
</reference>
<comment type="caution">
    <text evidence="1">The sequence shown here is derived from an EMBL/GenBank/DDBJ whole genome shotgun (WGS) entry which is preliminary data.</text>
</comment>
<keyword evidence="2" id="KW-1185">Reference proteome</keyword>
<sequence length="70" mass="8057">MKLLKQLQYALANITPNMTPSVFLIGVFTPDVFGEVVPYILEGLGNFLVRPTPQPLEVIHFRTCWLRQKR</sequence>
<name>A0A2S9QB38_9HYPH</name>